<feature type="domain" description="AMP-dependent synthetase/ligase" evidence="6">
    <location>
        <begin position="19"/>
        <end position="383"/>
    </location>
</feature>
<keyword evidence="8" id="KW-1185">Reference proteome</keyword>
<dbReference type="EMBL" id="JAUQTA010000001">
    <property type="protein sequence ID" value="MDO7867775.1"/>
    <property type="molecule type" value="Genomic_DNA"/>
</dbReference>
<evidence type="ECO:0000256" key="1">
    <source>
        <dbReference type="ARBA" id="ARBA00006432"/>
    </source>
</evidence>
<dbReference type="Gene3D" id="3.40.50.12780">
    <property type="entry name" value="N-terminal domain of ligase-like"/>
    <property type="match status" value="1"/>
</dbReference>
<dbReference type="Proteomes" id="UP001233314">
    <property type="component" value="Unassembled WGS sequence"/>
</dbReference>
<accession>A0ABT9AZA9</accession>
<keyword evidence="2" id="KW-0436">Ligase</keyword>
<keyword evidence="3" id="KW-0276">Fatty acid metabolism</keyword>
<keyword evidence="4" id="KW-0443">Lipid metabolism</keyword>
<dbReference type="PROSITE" id="PS00455">
    <property type="entry name" value="AMP_BINDING"/>
    <property type="match status" value="1"/>
</dbReference>
<sequence length="558" mass="58981">MDVTQATSALDSSSLCEAFQHTVRQRPDAVALRTPGNAFSITWFEYGERVRRLAAGLAACGVGPGDTVGIMMVNRPEAAMIDTAALHLGAIPFSVYNTSSPEQLAYLLEDAGCSVVATQQGFLGAVRASGVDVATVISVDGGDGTLSLADLEEKGDAGFDFEASWRAVGPDDVLTLIYTSGTTGPPKGVELTHGGILAQLRGVQQILPATPEDRAASYLPFAHVADRWASHYNHLVFGIQVTYVDDPKAIVGALADARPTLWGAVPRVWEKIKAALEAKGITDPAALPAEMRAGVLQLLGLDQVKWSVSGAAPIAPEVLRFFLDLGLPICELWGMSEISCIGTVNRTDDIRIGTVGQVLPGCEVSLADDGELLFRGPTLMHGYRGLPEKTAEAIDADGWLHTGDIATIDAEGFVTIVDRKKELIINAAGKNMSPANIEQVVKAAHPLIGQAVVIGDRRPYNVALLVLDPDACAAYAAQAGLADASAAALSVDPGVVAAVAMAVEQANGRLSRVEQVKRHRILDVDWLPGGDELTPTMKLKRKPIDAKYADVIEALYAE</sequence>
<dbReference type="InterPro" id="IPR042099">
    <property type="entry name" value="ANL_N_sf"/>
</dbReference>
<dbReference type="InterPro" id="IPR020845">
    <property type="entry name" value="AMP-binding_CS"/>
</dbReference>
<evidence type="ECO:0000259" key="6">
    <source>
        <dbReference type="Pfam" id="PF00501"/>
    </source>
</evidence>
<dbReference type="Pfam" id="PF23562">
    <property type="entry name" value="AMP-binding_C_3"/>
    <property type="match status" value="1"/>
</dbReference>
<dbReference type="PANTHER" id="PTHR43272:SF32">
    <property type="entry name" value="AMP-DEPENDENT SYNTHETASE_LIGASE DOMAIN-CONTAINING PROTEIN"/>
    <property type="match status" value="1"/>
</dbReference>
<protein>
    <recommendedName>
        <fullName evidence="5">Acyl-CoA synthetase</fullName>
    </recommendedName>
</protein>
<dbReference type="RefSeq" id="WP_305027160.1">
    <property type="nucleotide sequence ID" value="NZ_JAUQTA010000001.1"/>
</dbReference>
<comment type="similarity">
    <text evidence="1">Belongs to the ATP-dependent AMP-binding enzyme family.</text>
</comment>
<organism evidence="7 8">
    <name type="scientific">Nocardioides jiangxiensis</name>
    <dbReference type="NCBI Taxonomy" id="3064524"/>
    <lineage>
        <taxon>Bacteria</taxon>
        <taxon>Bacillati</taxon>
        <taxon>Actinomycetota</taxon>
        <taxon>Actinomycetes</taxon>
        <taxon>Propionibacteriales</taxon>
        <taxon>Nocardioidaceae</taxon>
        <taxon>Nocardioides</taxon>
    </lineage>
</organism>
<proteinExistence type="inferred from homology"/>
<evidence type="ECO:0000313" key="8">
    <source>
        <dbReference type="Proteomes" id="UP001233314"/>
    </source>
</evidence>
<name>A0ABT9AZA9_9ACTN</name>
<evidence type="ECO:0000256" key="4">
    <source>
        <dbReference type="ARBA" id="ARBA00023098"/>
    </source>
</evidence>
<dbReference type="InterPro" id="IPR000873">
    <property type="entry name" value="AMP-dep_synth/lig_dom"/>
</dbReference>
<evidence type="ECO:0000313" key="7">
    <source>
        <dbReference type="EMBL" id="MDO7867775.1"/>
    </source>
</evidence>
<evidence type="ECO:0000256" key="3">
    <source>
        <dbReference type="ARBA" id="ARBA00022832"/>
    </source>
</evidence>
<reference evidence="7 8" key="1">
    <citation type="submission" date="2023-07" db="EMBL/GenBank/DDBJ databases">
        <title>Nocardioides sp. nov WY-20 isolated from soil.</title>
        <authorList>
            <person name="Liu B."/>
            <person name="Wan Y."/>
        </authorList>
    </citation>
    <scope>NUCLEOTIDE SEQUENCE [LARGE SCALE GENOMIC DNA]</scope>
    <source>
        <strain evidence="7 8">WY-20</strain>
    </source>
</reference>
<gene>
    <name evidence="7" type="ORF">Q5722_05265</name>
</gene>
<dbReference type="SUPFAM" id="SSF56801">
    <property type="entry name" value="Acetyl-CoA synthetase-like"/>
    <property type="match status" value="1"/>
</dbReference>
<evidence type="ECO:0000256" key="5">
    <source>
        <dbReference type="ARBA" id="ARBA00032875"/>
    </source>
</evidence>
<dbReference type="Pfam" id="PF00501">
    <property type="entry name" value="AMP-binding"/>
    <property type="match status" value="1"/>
</dbReference>
<evidence type="ECO:0000256" key="2">
    <source>
        <dbReference type="ARBA" id="ARBA00022598"/>
    </source>
</evidence>
<dbReference type="PANTHER" id="PTHR43272">
    <property type="entry name" value="LONG-CHAIN-FATTY-ACID--COA LIGASE"/>
    <property type="match status" value="1"/>
</dbReference>
<comment type="caution">
    <text evidence="7">The sequence shown here is derived from an EMBL/GenBank/DDBJ whole genome shotgun (WGS) entry which is preliminary data.</text>
</comment>
<dbReference type="CDD" id="cd05907">
    <property type="entry name" value="VL_LC_FACS_like"/>
    <property type="match status" value="1"/>
</dbReference>